<name>A0ABS6G642_9FIRM</name>
<dbReference type="RefSeq" id="WP_216419110.1">
    <property type="nucleotide sequence ID" value="NZ_JAHLQK010000006.1"/>
</dbReference>
<keyword evidence="3" id="KW-1185">Reference proteome</keyword>
<evidence type="ECO:0000259" key="1">
    <source>
        <dbReference type="Pfam" id="PF00589"/>
    </source>
</evidence>
<feature type="domain" description="Tyr recombinase" evidence="1">
    <location>
        <begin position="14"/>
        <end position="46"/>
    </location>
</feature>
<evidence type="ECO:0000313" key="3">
    <source>
        <dbReference type="Proteomes" id="UP000779508"/>
    </source>
</evidence>
<dbReference type="Pfam" id="PF00589">
    <property type="entry name" value="Phage_integrase"/>
    <property type="match status" value="1"/>
</dbReference>
<accession>A0ABS6G642</accession>
<gene>
    <name evidence="2" type="ORF">KQI88_16215</name>
</gene>
<evidence type="ECO:0000313" key="2">
    <source>
        <dbReference type="EMBL" id="MBU5677964.1"/>
    </source>
</evidence>
<organism evidence="2 3">
    <name type="scientific">Alkaliphilus flagellatus</name>
    <dbReference type="NCBI Taxonomy" id="2841507"/>
    <lineage>
        <taxon>Bacteria</taxon>
        <taxon>Bacillati</taxon>
        <taxon>Bacillota</taxon>
        <taxon>Clostridia</taxon>
        <taxon>Peptostreptococcales</taxon>
        <taxon>Natronincolaceae</taxon>
        <taxon>Alkaliphilus</taxon>
    </lineage>
</organism>
<protein>
    <submittedName>
        <fullName evidence="2">Tyrosine-type recombinase/integrase</fullName>
    </submittedName>
</protein>
<proteinExistence type="predicted"/>
<dbReference type="Proteomes" id="UP000779508">
    <property type="component" value="Unassembled WGS sequence"/>
</dbReference>
<dbReference type="EMBL" id="JAHLQK010000006">
    <property type="protein sequence ID" value="MBU5677964.1"/>
    <property type="molecule type" value="Genomic_DNA"/>
</dbReference>
<comment type="caution">
    <text evidence="2">The sequence shown here is derived from an EMBL/GenBank/DDBJ whole genome shotgun (WGS) entry which is preliminary data.</text>
</comment>
<reference evidence="2 3" key="1">
    <citation type="submission" date="2021-06" db="EMBL/GenBank/DDBJ databases">
        <authorList>
            <person name="Sun Q."/>
            <person name="Li D."/>
        </authorList>
    </citation>
    <scope>NUCLEOTIDE SEQUENCE [LARGE SCALE GENOMIC DNA]</scope>
    <source>
        <strain evidence="2 3">MSJ-5</strain>
    </source>
</reference>
<dbReference type="InterPro" id="IPR002104">
    <property type="entry name" value="Integrase_catalytic"/>
</dbReference>
<sequence length="48" mass="5299">MYSSSTTAFNIIDIYDITIHDLRHTCGTSLIAKGIDFKTTAQLLGHDV</sequence>